<dbReference type="Proteomes" id="UP001596409">
    <property type="component" value="Unassembled WGS sequence"/>
</dbReference>
<evidence type="ECO:0000313" key="3">
    <source>
        <dbReference type="Proteomes" id="UP001596409"/>
    </source>
</evidence>
<evidence type="ECO:0000313" key="2">
    <source>
        <dbReference type="EMBL" id="MFC7010151.1"/>
    </source>
</evidence>
<keyword evidence="1" id="KW-0472">Membrane</keyword>
<evidence type="ECO:0008006" key="4">
    <source>
        <dbReference type="Google" id="ProtNLM"/>
    </source>
</evidence>
<evidence type="ECO:0000256" key="1">
    <source>
        <dbReference type="SAM" id="Phobius"/>
    </source>
</evidence>
<organism evidence="2 3">
    <name type="scientific">Streptomyces viridiviolaceus</name>
    <dbReference type="NCBI Taxonomy" id="68282"/>
    <lineage>
        <taxon>Bacteria</taxon>
        <taxon>Bacillati</taxon>
        <taxon>Actinomycetota</taxon>
        <taxon>Actinomycetes</taxon>
        <taxon>Kitasatosporales</taxon>
        <taxon>Streptomycetaceae</taxon>
        <taxon>Streptomyces</taxon>
    </lineage>
</organism>
<reference evidence="3" key="1">
    <citation type="journal article" date="2019" name="Int. J. Syst. Evol. Microbiol.">
        <title>The Global Catalogue of Microorganisms (GCM) 10K type strain sequencing project: providing services to taxonomists for standard genome sequencing and annotation.</title>
        <authorList>
            <consortium name="The Broad Institute Genomics Platform"/>
            <consortium name="The Broad Institute Genome Sequencing Center for Infectious Disease"/>
            <person name="Wu L."/>
            <person name="Ma J."/>
        </authorList>
    </citation>
    <scope>NUCLEOTIDE SEQUENCE [LARGE SCALE GENOMIC DNA]</scope>
    <source>
        <strain evidence="3">JCM 4855</strain>
    </source>
</reference>
<keyword evidence="1" id="KW-0812">Transmembrane</keyword>
<dbReference type="EMBL" id="JBHSYM010000001">
    <property type="protein sequence ID" value="MFC7010151.1"/>
    <property type="molecule type" value="Genomic_DNA"/>
</dbReference>
<accession>A0ABW2DQQ5</accession>
<comment type="caution">
    <text evidence="2">The sequence shown here is derived from an EMBL/GenBank/DDBJ whole genome shotgun (WGS) entry which is preliminary data.</text>
</comment>
<gene>
    <name evidence="2" type="ORF">ACFQMH_00155</name>
</gene>
<keyword evidence="1" id="KW-1133">Transmembrane helix</keyword>
<dbReference type="RefSeq" id="WP_229880698.1">
    <property type="nucleotide sequence ID" value="NZ_BMWA01000007.1"/>
</dbReference>
<proteinExistence type="predicted"/>
<name>A0ABW2DQQ5_9ACTN</name>
<sequence length="141" mass="13816">MGGNGGHGIPSNIVALPSVIAAGGRLTVTVDGCPEGGTMTSRAFGTARLTPVSSANQTSRGTATVNSTARPGSYDITVGCSGRRLTRPAAFTVLGGVRGGVGGSRTGGATAADIAIGGGLVASAVGGGGLFWMRRRAERRT</sequence>
<feature type="transmembrane region" description="Helical" evidence="1">
    <location>
        <begin position="114"/>
        <end position="133"/>
    </location>
</feature>
<protein>
    <recommendedName>
        <fullName evidence="4">Integral membrane protein</fullName>
    </recommendedName>
</protein>
<keyword evidence="3" id="KW-1185">Reference proteome</keyword>